<keyword evidence="7" id="KW-0807">Transducer</keyword>
<keyword evidence="4 9" id="KW-0547">Nucleotide-binding</keyword>
<dbReference type="PROSITE" id="PS51882">
    <property type="entry name" value="G_ALPHA"/>
    <property type="match status" value="1"/>
</dbReference>
<comment type="subunit">
    <text evidence="1">G proteins are composed of 3 units; alpha, beta and gamma. The alpha chain contains the guanine nucleotide binding site.</text>
</comment>
<sequence length="378" mass="43930">MGNLCGIYKSNKTSPEQAPIETNIKTTNGKSDNNEKVDEGDRNENNEIEVKGILKNKIKNDEDNDETLRILLLGAPESGKTTLMEQIRLLYKQDFKDTEFLHRKAFIYNNILDSMRQILSYMKKKNFCLENKDNETKADFVMDGFENLYGPFNEKESDAIKSLWNDKNLQEVYKRRAQFNLNDSAGYFFEELDRINQQNFVPVPEDLIRAYVPTLGVDNLIFTVKNRSYQIIEYGGTKLDVKLLEDLYDGINCVFFVVAISEYDQFLPNDEENSKLQNSLKILDKCCNYCRDLNVPLYVFLNETDVFIEKLDVSPLSVYFDDYAGLSSKDALLFMHELIEERCSMHGLKDLHHEILCCCIKIDETGKMLEKIFKKLKK</sequence>
<keyword evidence="12" id="KW-1185">Reference proteome</keyword>
<evidence type="ECO:0000256" key="4">
    <source>
        <dbReference type="ARBA" id="ARBA00022741"/>
    </source>
</evidence>
<dbReference type="Proteomes" id="UP000046392">
    <property type="component" value="Unplaced"/>
</dbReference>
<proteinExistence type="predicted"/>
<evidence type="ECO:0000256" key="10">
    <source>
        <dbReference type="PIRSR" id="PIRSR601019-2"/>
    </source>
</evidence>
<dbReference type="SUPFAM" id="SSF52540">
    <property type="entry name" value="P-loop containing nucleoside triphosphate hydrolases"/>
    <property type="match status" value="1"/>
</dbReference>
<dbReference type="Gene3D" id="1.10.400.10">
    <property type="entry name" value="GI Alpha 1, domain 2-like"/>
    <property type="match status" value="1"/>
</dbReference>
<dbReference type="InterPro" id="IPR011025">
    <property type="entry name" value="GproteinA_insert"/>
</dbReference>
<dbReference type="GO" id="GO:0005737">
    <property type="term" value="C:cytoplasm"/>
    <property type="evidence" value="ECO:0007669"/>
    <property type="project" value="TreeGrafter"/>
</dbReference>
<feature type="binding site" evidence="10">
    <location>
        <position position="81"/>
    </location>
    <ligand>
        <name>Mg(2+)</name>
        <dbReference type="ChEBI" id="CHEBI:18420"/>
    </ligand>
</feature>
<feature type="binding site" evidence="10">
    <location>
        <position position="214"/>
    </location>
    <ligand>
        <name>Mg(2+)</name>
        <dbReference type="ChEBI" id="CHEBI:18420"/>
    </ligand>
</feature>
<evidence type="ECO:0000313" key="13">
    <source>
        <dbReference type="WBParaSite" id="SPAL_0001363100.1"/>
    </source>
</evidence>
<dbReference type="InterPro" id="IPR001019">
    <property type="entry name" value="Gprotein_alpha_su"/>
</dbReference>
<accession>A0A0N5C6R6</accession>
<keyword evidence="6" id="KW-0564">Palmitate</keyword>
<dbReference type="AlphaFoldDB" id="A0A0N5C6R6"/>
<dbReference type="SMART" id="SM00275">
    <property type="entry name" value="G_alpha"/>
    <property type="match status" value="1"/>
</dbReference>
<evidence type="ECO:0000256" key="8">
    <source>
        <dbReference type="ARBA" id="ARBA00023288"/>
    </source>
</evidence>
<keyword evidence="5 9" id="KW-0342">GTP-binding</keyword>
<reference evidence="13" key="1">
    <citation type="submission" date="2017-02" db="UniProtKB">
        <authorList>
            <consortium name="WormBaseParasite"/>
        </authorList>
    </citation>
    <scope>IDENTIFICATION</scope>
</reference>
<feature type="region of interest" description="Disordered" evidence="11">
    <location>
        <begin position="1"/>
        <end position="44"/>
    </location>
</feature>
<dbReference type="InterPro" id="IPR027417">
    <property type="entry name" value="P-loop_NTPase"/>
</dbReference>
<feature type="binding site" evidence="9">
    <location>
        <begin position="302"/>
        <end position="305"/>
    </location>
    <ligand>
        <name>GTP</name>
        <dbReference type="ChEBI" id="CHEBI:37565"/>
    </ligand>
</feature>
<dbReference type="Pfam" id="PF00503">
    <property type="entry name" value="G-alpha"/>
    <property type="match status" value="1"/>
</dbReference>
<dbReference type="STRING" id="174720.A0A0N5C6R6"/>
<feature type="binding site" evidence="9">
    <location>
        <begin position="77"/>
        <end position="82"/>
    </location>
    <ligand>
        <name>GTP</name>
        <dbReference type="ChEBI" id="CHEBI:37565"/>
    </ligand>
</feature>
<evidence type="ECO:0000313" key="12">
    <source>
        <dbReference type="Proteomes" id="UP000046392"/>
    </source>
</evidence>
<dbReference type="GO" id="GO:0005525">
    <property type="term" value="F:GTP binding"/>
    <property type="evidence" value="ECO:0007669"/>
    <property type="project" value="UniProtKB-KW"/>
</dbReference>
<evidence type="ECO:0000256" key="9">
    <source>
        <dbReference type="PIRSR" id="PIRSR601019-1"/>
    </source>
</evidence>
<dbReference type="PANTHER" id="PTHR10218:SF210">
    <property type="entry name" value="GUANINE NUCLEOTIDE-BINDING PROTEIN ALPHA-13 SUBUNIT"/>
    <property type="match status" value="1"/>
</dbReference>
<dbReference type="WBParaSite" id="SPAL_0001363100.1">
    <property type="protein sequence ID" value="SPAL_0001363100.1"/>
    <property type="gene ID" value="SPAL_0001363100"/>
</dbReference>
<evidence type="ECO:0000256" key="11">
    <source>
        <dbReference type="SAM" id="MobiDB-lite"/>
    </source>
</evidence>
<evidence type="ECO:0000256" key="6">
    <source>
        <dbReference type="ARBA" id="ARBA00023139"/>
    </source>
</evidence>
<evidence type="ECO:0000256" key="2">
    <source>
        <dbReference type="ARBA" id="ARBA00022707"/>
    </source>
</evidence>
<evidence type="ECO:0000256" key="1">
    <source>
        <dbReference type="ARBA" id="ARBA00011356"/>
    </source>
</evidence>
<dbReference type="Gene3D" id="3.40.50.300">
    <property type="entry name" value="P-loop containing nucleotide triphosphate hydrolases"/>
    <property type="match status" value="1"/>
</dbReference>
<name>A0A0N5C6R6_STREA</name>
<dbReference type="GO" id="GO:0001664">
    <property type="term" value="F:G protein-coupled receptor binding"/>
    <property type="evidence" value="ECO:0007669"/>
    <property type="project" value="TreeGrafter"/>
</dbReference>
<protein>
    <submittedName>
        <fullName evidence="13">G-protein alpha subunit</fullName>
    </submittedName>
</protein>
<dbReference type="GO" id="GO:0007188">
    <property type="term" value="P:adenylate cyclase-modulating G protein-coupled receptor signaling pathway"/>
    <property type="evidence" value="ECO:0007669"/>
    <property type="project" value="TreeGrafter"/>
</dbReference>
<evidence type="ECO:0000256" key="7">
    <source>
        <dbReference type="ARBA" id="ARBA00023224"/>
    </source>
</evidence>
<dbReference type="FunFam" id="3.40.50.300:FF:000692">
    <property type="entry name" value="Guanine nucleotide-binding protein subunit alpha"/>
    <property type="match status" value="1"/>
</dbReference>
<keyword evidence="2" id="KW-0519">Myristate</keyword>
<dbReference type="GO" id="GO:0046872">
    <property type="term" value="F:metal ion binding"/>
    <property type="evidence" value="ECO:0007669"/>
    <property type="project" value="UniProtKB-KW"/>
</dbReference>
<dbReference type="GO" id="GO:0031683">
    <property type="term" value="F:G-protein beta/gamma-subunit complex binding"/>
    <property type="evidence" value="ECO:0007669"/>
    <property type="project" value="InterPro"/>
</dbReference>
<dbReference type="SUPFAM" id="SSF47895">
    <property type="entry name" value="Transducin (alpha subunit), insertion domain"/>
    <property type="match status" value="1"/>
</dbReference>
<evidence type="ECO:0000256" key="3">
    <source>
        <dbReference type="ARBA" id="ARBA00022723"/>
    </source>
</evidence>
<organism evidence="12 13">
    <name type="scientific">Strongyloides papillosus</name>
    <name type="common">Intestinal threadworm</name>
    <dbReference type="NCBI Taxonomy" id="174720"/>
    <lineage>
        <taxon>Eukaryota</taxon>
        <taxon>Metazoa</taxon>
        <taxon>Ecdysozoa</taxon>
        <taxon>Nematoda</taxon>
        <taxon>Chromadorea</taxon>
        <taxon>Rhabditida</taxon>
        <taxon>Tylenchina</taxon>
        <taxon>Panagrolaimomorpha</taxon>
        <taxon>Strongyloidoidea</taxon>
        <taxon>Strongyloididae</taxon>
        <taxon>Strongyloides</taxon>
    </lineage>
</organism>
<keyword evidence="10" id="KW-0460">Magnesium</keyword>
<keyword evidence="8" id="KW-0449">Lipoprotein</keyword>
<keyword evidence="3 10" id="KW-0479">Metal-binding</keyword>
<feature type="compositionally biased region" description="Basic and acidic residues" evidence="11">
    <location>
        <begin position="32"/>
        <end position="44"/>
    </location>
</feature>
<feature type="binding site" evidence="9">
    <location>
        <begin position="183"/>
        <end position="184"/>
    </location>
    <ligand>
        <name>GTP</name>
        <dbReference type="ChEBI" id="CHEBI:37565"/>
    </ligand>
</feature>
<dbReference type="GO" id="GO:0003924">
    <property type="term" value="F:GTPase activity"/>
    <property type="evidence" value="ECO:0007669"/>
    <property type="project" value="InterPro"/>
</dbReference>
<dbReference type="GO" id="GO:0005834">
    <property type="term" value="C:heterotrimeric G-protein complex"/>
    <property type="evidence" value="ECO:0007669"/>
    <property type="project" value="TreeGrafter"/>
</dbReference>
<evidence type="ECO:0000256" key="5">
    <source>
        <dbReference type="ARBA" id="ARBA00023134"/>
    </source>
</evidence>
<dbReference type="PANTHER" id="PTHR10218">
    <property type="entry name" value="GTP-BINDING PROTEIN ALPHA SUBUNIT"/>
    <property type="match status" value="1"/>
</dbReference>
<dbReference type="PRINTS" id="PR00318">
    <property type="entry name" value="GPROTEINA"/>
</dbReference>